<dbReference type="EMBL" id="LXQA010052121">
    <property type="protein sequence ID" value="MCI03421.1"/>
    <property type="molecule type" value="Genomic_DNA"/>
</dbReference>
<comment type="caution">
    <text evidence="2">The sequence shown here is derived from an EMBL/GenBank/DDBJ whole genome shotgun (WGS) entry which is preliminary data.</text>
</comment>
<evidence type="ECO:0000313" key="2">
    <source>
        <dbReference type="EMBL" id="MCI03421.1"/>
    </source>
</evidence>
<protein>
    <submittedName>
        <fullName evidence="2">Uncharacterized protein</fullName>
    </submittedName>
</protein>
<feature type="non-terminal residue" evidence="2">
    <location>
        <position position="313"/>
    </location>
</feature>
<dbReference type="AlphaFoldDB" id="A0A392NUB3"/>
<feature type="compositionally biased region" description="Polar residues" evidence="1">
    <location>
        <begin position="206"/>
        <end position="215"/>
    </location>
</feature>
<accession>A0A392NUB3</accession>
<evidence type="ECO:0000256" key="1">
    <source>
        <dbReference type="SAM" id="MobiDB-lite"/>
    </source>
</evidence>
<proteinExistence type="predicted"/>
<evidence type="ECO:0000313" key="3">
    <source>
        <dbReference type="Proteomes" id="UP000265520"/>
    </source>
</evidence>
<organism evidence="2 3">
    <name type="scientific">Trifolium medium</name>
    <dbReference type="NCBI Taxonomy" id="97028"/>
    <lineage>
        <taxon>Eukaryota</taxon>
        <taxon>Viridiplantae</taxon>
        <taxon>Streptophyta</taxon>
        <taxon>Embryophyta</taxon>
        <taxon>Tracheophyta</taxon>
        <taxon>Spermatophyta</taxon>
        <taxon>Magnoliopsida</taxon>
        <taxon>eudicotyledons</taxon>
        <taxon>Gunneridae</taxon>
        <taxon>Pentapetalae</taxon>
        <taxon>rosids</taxon>
        <taxon>fabids</taxon>
        <taxon>Fabales</taxon>
        <taxon>Fabaceae</taxon>
        <taxon>Papilionoideae</taxon>
        <taxon>50 kb inversion clade</taxon>
        <taxon>NPAAA clade</taxon>
        <taxon>Hologalegina</taxon>
        <taxon>IRL clade</taxon>
        <taxon>Trifolieae</taxon>
        <taxon>Trifolium</taxon>
    </lineage>
</organism>
<feature type="region of interest" description="Disordered" evidence="1">
    <location>
        <begin position="197"/>
        <end position="220"/>
    </location>
</feature>
<feature type="non-terminal residue" evidence="2">
    <location>
        <position position="1"/>
    </location>
</feature>
<keyword evidence="3" id="KW-1185">Reference proteome</keyword>
<reference evidence="2 3" key="1">
    <citation type="journal article" date="2018" name="Front. Plant Sci.">
        <title>Red Clover (Trifolium pratense) and Zigzag Clover (T. medium) - A Picture of Genomic Similarities and Differences.</title>
        <authorList>
            <person name="Dluhosova J."/>
            <person name="Istvanek J."/>
            <person name="Nedelnik J."/>
            <person name="Repkova J."/>
        </authorList>
    </citation>
    <scope>NUCLEOTIDE SEQUENCE [LARGE SCALE GENOMIC DNA]</scope>
    <source>
        <strain evidence="3">cv. 10/8</strain>
        <tissue evidence="2">Leaf</tissue>
    </source>
</reference>
<name>A0A392NUB3_9FABA</name>
<feature type="compositionally biased region" description="Basic and acidic residues" evidence="1">
    <location>
        <begin position="121"/>
        <end position="150"/>
    </location>
</feature>
<sequence length="313" mass="35577">NVAYPRLLSKFFYQTKLVKVLRRFYPHLVEEERANKLDASFLSRMSIKEKVVKAQNPLKINYDEHLYCNGFPTISEADDEEVIQFFLQGIKKDTGIDVPRNMVPPAPTIDLYKPRKRKRSTKEAKKEVEKEIKKEEKKEVKTETKEVKKEVSKKRKTEGVTIGETESRTKRKHEKIAAKDNSEIVSDDGATLAQRLKQRTKADTVKASQKQFSKGKTSEPIIKETSEAQVGQVLGVTIPLTTILLEQDPVYISSSTSTDTAELHKEADAIIQEGIAKFGEAHNPESIAKQLFEQDPTPDLKFLEKHLSPDPLN</sequence>
<feature type="region of interest" description="Disordered" evidence="1">
    <location>
        <begin position="115"/>
        <end position="177"/>
    </location>
</feature>
<dbReference type="Proteomes" id="UP000265520">
    <property type="component" value="Unassembled WGS sequence"/>
</dbReference>